<comment type="caution">
    <text evidence="3">The sequence shown here is derived from an EMBL/GenBank/DDBJ whole genome shotgun (WGS) entry which is preliminary data.</text>
</comment>
<evidence type="ECO:0000256" key="2">
    <source>
        <dbReference type="SAM" id="Phobius"/>
    </source>
</evidence>
<dbReference type="Proteomes" id="UP000075714">
    <property type="component" value="Unassembled WGS sequence"/>
</dbReference>
<gene>
    <name evidence="3" type="ORF">GPECTOR_236g554</name>
</gene>
<feature type="transmembrane region" description="Helical" evidence="2">
    <location>
        <begin position="979"/>
        <end position="1000"/>
    </location>
</feature>
<organism evidence="3 4">
    <name type="scientific">Gonium pectorale</name>
    <name type="common">Green alga</name>
    <dbReference type="NCBI Taxonomy" id="33097"/>
    <lineage>
        <taxon>Eukaryota</taxon>
        <taxon>Viridiplantae</taxon>
        <taxon>Chlorophyta</taxon>
        <taxon>core chlorophytes</taxon>
        <taxon>Chlorophyceae</taxon>
        <taxon>CS clade</taxon>
        <taxon>Chlamydomonadales</taxon>
        <taxon>Volvocaceae</taxon>
        <taxon>Gonium</taxon>
    </lineage>
</organism>
<feature type="region of interest" description="Disordered" evidence="1">
    <location>
        <begin position="704"/>
        <end position="736"/>
    </location>
</feature>
<keyword evidence="2" id="KW-1133">Transmembrane helix</keyword>
<keyword evidence="2" id="KW-0812">Transmembrane</keyword>
<feature type="region of interest" description="Disordered" evidence="1">
    <location>
        <begin position="595"/>
        <end position="676"/>
    </location>
</feature>
<feature type="region of interest" description="Disordered" evidence="1">
    <location>
        <begin position="810"/>
        <end position="839"/>
    </location>
</feature>
<sequence>MLPSLQPRGGGGDPRARTHDPWVAIGAPRWISRLAASAGGVGAGVGLGPGCEEQVAAGLVRRDFPCGGPLSQQVIHMLADPLFYWLARPAVLCDLAHFTNLVVHLSIIALTAGLLAATSAGLLAAPPPASDGRRRQVAQSAAWGAAGAPGSAAATAGAAACARAAAVAAAWGLLATYWAVREPLILFGAPYKCGVLQIAGALMWRQLRQRAAAYCGPAGAATCPSLRPQPDWWRLTVAARMTDVMRAAPLAMAALAVAAAHCHAVRPRMLTAMALTSAASCTLFALTLPALVDTPAGLPAAAGASGGGGGAARLAALRSMLLPTLMIGREAAAATLGDGRRSVLYRSAVQHSTVTMYAKLTVVASHMRAGGGGSGVGGGSSDRDIPRGSPVGGDGGGVEAEEAEAAGEAEERSLARSLHAAVSAAAAELGMQELASPPPPPPPPPPPLAPDMLAAAAPAGLSDPSGTGELPAARVRIDPEVWGSGASSGASSPVGGGGAEAAAAPLLVGLHLMGLRSLEGNGERGGGGGGGNNATGAAAVEHDAFGGGGATAAAAAAAGSPPTATWLGSVPLLLAPPGPAAELQALWDRMVAEVQRGQRRQRQPRGEQLDGEGGGAAGFGGGTGAAVAVGGGAGDGPRAEASITATASTAAAPTAPIVTADDNNGDGGDGAGGAGEGYSEAAAEAFRHHMAPLIQDLVVAAAAGDGRGARGPPLPSAPAPTLQPSPTRAEQGGAAATAASAAVSVSASAPSAVGSRLPTPSAPSPGTSPASLAPLRPPTPPELVSQLLGFLRVQGMGQTHRWVESWRRAEGGGGDGGGGTGTVVGVGGGGGGARDRASPLRQVVGGGPPSSRLALTPLPPLPPAVEALAAEGASGALAEPPQARAKADIGGDHTVRGSAVAALLAALPGGGAAVEAAAAAPPCPASQPQPGLFRRAAAAAGDLCGRLAAPLAAAWWGFPDPDREAAFCAWQAARAAARAAAGGAVVAAFASLGMVALLATKMRLERYGVRQPLLKALAGMLWLSSPLAGQLMRLAAWRLATWRLGSQADRQRRPRRQQQPGREGAGREVGAAGAGPSRRKAAPPLTGSGGDAAAAAAVASYDAAVLSRHDTLAAASTGLIASLLGFLTYTCSRPSLDVRQDEPGFVFGILMGRAVLPPLLTQLRMPTQLLVSLGMAAVDAVHAHVLWGGGAVASAVLAAGAAAAAVVNVAVSAVLDARQRRVFLSEAAAAGAGSEGRWKAGSGTTGLGKGEGKAGCEGSGTPMGWV</sequence>
<accession>A0A150FY51</accession>
<feature type="region of interest" description="Disordered" evidence="1">
    <location>
        <begin position="1"/>
        <end position="20"/>
    </location>
</feature>
<feature type="compositionally biased region" description="Gly residues" evidence="1">
    <location>
        <begin position="611"/>
        <end position="635"/>
    </location>
</feature>
<feature type="compositionally biased region" description="Low complexity" evidence="1">
    <location>
        <begin position="1057"/>
        <end position="1075"/>
    </location>
</feature>
<keyword evidence="4" id="KW-1185">Reference proteome</keyword>
<feature type="compositionally biased region" description="Low complexity" evidence="1">
    <location>
        <begin position="450"/>
        <end position="466"/>
    </location>
</feature>
<dbReference type="PANTHER" id="PTHR24216">
    <property type="entry name" value="PAXILLIN-RELATED"/>
    <property type="match status" value="1"/>
</dbReference>
<feature type="region of interest" description="Disordered" evidence="1">
    <location>
        <begin position="371"/>
        <end position="399"/>
    </location>
</feature>
<feature type="compositionally biased region" description="Low complexity" evidence="1">
    <location>
        <begin position="639"/>
        <end position="662"/>
    </location>
</feature>
<feature type="region of interest" description="Disordered" evidence="1">
    <location>
        <begin position="751"/>
        <end position="780"/>
    </location>
</feature>
<evidence type="ECO:0000313" key="4">
    <source>
        <dbReference type="Proteomes" id="UP000075714"/>
    </source>
</evidence>
<evidence type="ECO:0000256" key="1">
    <source>
        <dbReference type="SAM" id="MobiDB-lite"/>
    </source>
</evidence>
<dbReference type="AlphaFoldDB" id="A0A150FY51"/>
<feature type="compositionally biased region" description="Gly residues" evidence="1">
    <location>
        <begin position="665"/>
        <end position="676"/>
    </location>
</feature>
<feature type="compositionally biased region" description="Pro residues" evidence="1">
    <location>
        <begin position="712"/>
        <end position="723"/>
    </location>
</feature>
<dbReference type="PANTHER" id="PTHR24216:SF65">
    <property type="entry name" value="PAXILLIN-LIKE PROTEIN 1"/>
    <property type="match status" value="1"/>
</dbReference>
<feature type="transmembrane region" description="Helical" evidence="2">
    <location>
        <begin position="1185"/>
        <end position="1211"/>
    </location>
</feature>
<feature type="region of interest" description="Disordered" evidence="1">
    <location>
        <begin position="1047"/>
        <end position="1087"/>
    </location>
</feature>
<feature type="compositionally biased region" description="Gly residues" evidence="1">
    <location>
        <begin position="371"/>
        <end position="380"/>
    </location>
</feature>
<reference evidence="4" key="1">
    <citation type="journal article" date="2016" name="Nat. Commun.">
        <title>The Gonium pectorale genome demonstrates co-option of cell cycle regulation during the evolution of multicellularity.</title>
        <authorList>
            <person name="Hanschen E.R."/>
            <person name="Marriage T.N."/>
            <person name="Ferris P.J."/>
            <person name="Hamaji T."/>
            <person name="Toyoda A."/>
            <person name="Fujiyama A."/>
            <person name="Neme R."/>
            <person name="Noguchi H."/>
            <person name="Minakuchi Y."/>
            <person name="Suzuki M."/>
            <person name="Kawai-Toyooka H."/>
            <person name="Smith D.R."/>
            <person name="Sparks H."/>
            <person name="Anderson J."/>
            <person name="Bakaric R."/>
            <person name="Luria V."/>
            <person name="Karger A."/>
            <person name="Kirschner M.W."/>
            <person name="Durand P.M."/>
            <person name="Michod R.E."/>
            <person name="Nozaki H."/>
            <person name="Olson B.J."/>
        </authorList>
    </citation>
    <scope>NUCLEOTIDE SEQUENCE [LARGE SCALE GENOMIC DNA]</scope>
    <source>
        <strain evidence="4">NIES-2863</strain>
    </source>
</reference>
<evidence type="ECO:0000313" key="3">
    <source>
        <dbReference type="EMBL" id="KXZ41950.1"/>
    </source>
</evidence>
<feature type="compositionally biased region" description="Low complexity" evidence="1">
    <location>
        <begin position="751"/>
        <end position="774"/>
    </location>
</feature>
<name>A0A150FY51_GONPE</name>
<feature type="compositionally biased region" description="Pro residues" evidence="1">
    <location>
        <begin position="436"/>
        <end position="449"/>
    </location>
</feature>
<feature type="compositionally biased region" description="Gly residues" evidence="1">
    <location>
        <begin position="811"/>
        <end position="832"/>
    </location>
</feature>
<protein>
    <submittedName>
        <fullName evidence="3">Uncharacterized protein</fullName>
    </submittedName>
</protein>
<keyword evidence="2" id="KW-0472">Membrane</keyword>
<feature type="compositionally biased region" description="Gly residues" evidence="1">
    <location>
        <begin position="1243"/>
        <end position="1258"/>
    </location>
</feature>
<dbReference type="EMBL" id="LSYV01000235">
    <property type="protein sequence ID" value="KXZ41950.1"/>
    <property type="molecule type" value="Genomic_DNA"/>
</dbReference>
<feature type="region of interest" description="Disordered" evidence="1">
    <location>
        <begin position="432"/>
        <end position="470"/>
    </location>
</feature>
<dbReference type="OrthoDB" id="552365at2759"/>
<feature type="region of interest" description="Disordered" evidence="1">
    <location>
        <begin position="1234"/>
        <end position="1266"/>
    </location>
</feature>
<proteinExistence type="predicted"/>